<dbReference type="PROSITE" id="PS50006">
    <property type="entry name" value="FHA_DOMAIN"/>
    <property type="match status" value="1"/>
</dbReference>
<feature type="region of interest" description="Disordered" evidence="1">
    <location>
        <begin position="584"/>
        <end position="603"/>
    </location>
</feature>
<dbReference type="Gene3D" id="2.60.200.20">
    <property type="match status" value="1"/>
</dbReference>
<dbReference type="Proteomes" id="UP000649617">
    <property type="component" value="Unassembled WGS sequence"/>
</dbReference>
<comment type="caution">
    <text evidence="3">The sequence shown here is derived from an EMBL/GenBank/DDBJ whole genome shotgun (WGS) entry which is preliminary data.</text>
</comment>
<sequence length="874" mass="97372">MQPSYFAERSTRPLTPALPQSQVPVTVPVTPAPHVAALPAKPNPGSTFAGARPKAQPKNAGAATPATPVLRPSLGAPEPEPGVPKSQAGQLGTEPPAERGKLQWDRRWASWEADGVQVGACIWADLKVEGDLWRISRLKKEIEAKLALALGAESIVAIVDDEYESHQRLFVCLLAKAEECVELRSTWKRMSFLDGAAFVSWRDTIDTASQNHVPHLRECWNPKKHKVDAFSLALPRHWAFLGGRLPSHEPPAHCAPGSHWHNFAQIWGEVAEARFMWKGDRPETIYLVASYATKAGPKAAYRDLTGRCLKNPMSSKQKGRSDVNLVHAVYGTYMNLIDRVSYRAEKKSKPWMDAVPAELPPRPETSPEGPVFELFPLQPQGHVPLQRRKLQIAPWGPTQVCIGRSEHCGLRVIHEGVSNEHAELFLMVPWKQHAASHLSVHITDKSKNGTFVNGQRLMKDQVLQLQEGDVLRLADVPSYVLRRFASLAAAKEAPPPSNWHSDAIEFEVPACPSFIRETKKKQSKKAIPNSKDELWSAEASQKIASSRKAMQELKEDADADVSTWLQEEVFRPLYGKLRTAEQDTAKNGQFTKRQRMTADKRNREELEKLARKALAIIRQYQKAKDLANDGIFSQMATPGEEGTVVDESCFLNFFAECEKETTNGEAADFPSKEDLQRLFTYWDEAGAGNLDEERVAEILRRFMKVVNKTAIQDGVSVKEANSLRTLEVGDVVELLGMPKQDPEVEVTRVQVRALADGTEGWVSMSGNQGTDYLQEGGGIFKVVKETLLTDDFEIGVVKEKVVKELCNGSENDACELFEHLLMHVIPVPYWLWLERRGVYFHPCLARMVAWVSRCGTTTGDDGRLAQICCGVAAF</sequence>
<dbReference type="CDD" id="cd00060">
    <property type="entry name" value="FHA"/>
    <property type="match status" value="1"/>
</dbReference>
<evidence type="ECO:0000259" key="2">
    <source>
        <dbReference type="PROSITE" id="PS50006"/>
    </source>
</evidence>
<feature type="compositionally biased region" description="Low complexity" evidence="1">
    <location>
        <begin position="23"/>
        <end position="40"/>
    </location>
</feature>
<dbReference type="OrthoDB" id="418917at2759"/>
<evidence type="ECO:0000313" key="4">
    <source>
        <dbReference type="Proteomes" id="UP000649617"/>
    </source>
</evidence>
<dbReference type="EMBL" id="CAJNIZ010013647">
    <property type="protein sequence ID" value="CAE7352412.1"/>
    <property type="molecule type" value="Genomic_DNA"/>
</dbReference>
<reference evidence="3" key="1">
    <citation type="submission" date="2021-02" db="EMBL/GenBank/DDBJ databases">
        <authorList>
            <person name="Dougan E. K."/>
            <person name="Rhodes N."/>
            <person name="Thang M."/>
            <person name="Chan C."/>
        </authorList>
    </citation>
    <scope>NUCLEOTIDE SEQUENCE</scope>
</reference>
<protein>
    <submittedName>
        <fullName evidence="3">ME1 protein</fullName>
    </submittedName>
</protein>
<dbReference type="AlphaFoldDB" id="A0A812PFQ6"/>
<feature type="region of interest" description="Disordered" evidence="1">
    <location>
        <begin position="1"/>
        <end position="101"/>
    </location>
</feature>
<dbReference type="InterPro" id="IPR050923">
    <property type="entry name" value="Cell_Proc_Reg/RNA_Proc"/>
</dbReference>
<dbReference type="InterPro" id="IPR008984">
    <property type="entry name" value="SMAD_FHA_dom_sf"/>
</dbReference>
<organism evidence="3 4">
    <name type="scientific">Symbiodinium pilosum</name>
    <name type="common">Dinoflagellate</name>
    <dbReference type="NCBI Taxonomy" id="2952"/>
    <lineage>
        <taxon>Eukaryota</taxon>
        <taxon>Sar</taxon>
        <taxon>Alveolata</taxon>
        <taxon>Dinophyceae</taxon>
        <taxon>Suessiales</taxon>
        <taxon>Symbiodiniaceae</taxon>
        <taxon>Symbiodinium</taxon>
    </lineage>
</organism>
<keyword evidence="4" id="KW-1185">Reference proteome</keyword>
<dbReference type="InterPro" id="IPR000253">
    <property type="entry name" value="FHA_dom"/>
</dbReference>
<evidence type="ECO:0000313" key="3">
    <source>
        <dbReference type="EMBL" id="CAE7352412.1"/>
    </source>
</evidence>
<dbReference type="SMART" id="SM00240">
    <property type="entry name" value="FHA"/>
    <property type="match status" value="1"/>
</dbReference>
<dbReference type="PANTHER" id="PTHR23308">
    <property type="entry name" value="NUCLEAR INHIBITOR OF PROTEIN PHOSPHATASE-1"/>
    <property type="match status" value="1"/>
</dbReference>
<proteinExistence type="predicted"/>
<feature type="domain" description="FHA" evidence="2">
    <location>
        <begin position="400"/>
        <end position="457"/>
    </location>
</feature>
<evidence type="ECO:0000256" key="1">
    <source>
        <dbReference type="SAM" id="MobiDB-lite"/>
    </source>
</evidence>
<gene>
    <name evidence="3" type="primary">ME1</name>
    <name evidence="3" type="ORF">SPIL2461_LOCUS8373</name>
</gene>
<dbReference type="SUPFAM" id="SSF49879">
    <property type="entry name" value="SMAD/FHA domain"/>
    <property type="match status" value="1"/>
</dbReference>
<dbReference type="Pfam" id="PF00498">
    <property type="entry name" value="FHA"/>
    <property type="match status" value="1"/>
</dbReference>
<name>A0A812PFQ6_SYMPI</name>
<accession>A0A812PFQ6</accession>